<name>A0ABP1GE34_9EUKA</name>
<dbReference type="EMBL" id="CAXDID020000001">
    <property type="protein sequence ID" value="CAL5970396.1"/>
    <property type="molecule type" value="Genomic_DNA"/>
</dbReference>
<proteinExistence type="predicted"/>
<dbReference type="Proteomes" id="UP001642409">
    <property type="component" value="Unassembled WGS sequence"/>
</dbReference>
<protein>
    <submittedName>
        <fullName evidence="1">Hypothetical_protein</fullName>
    </submittedName>
</protein>
<evidence type="ECO:0000313" key="2">
    <source>
        <dbReference type="Proteomes" id="UP001642409"/>
    </source>
</evidence>
<evidence type="ECO:0000313" key="1">
    <source>
        <dbReference type="EMBL" id="CAL5970396.1"/>
    </source>
</evidence>
<organism evidence="1 2">
    <name type="scientific">Hexamita inflata</name>
    <dbReference type="NCBI Taxonomy" id="28002"/>
    <lineage>
        <taxon>Eukaryota</taxon>
        <taxon>Metamonada</taxon>
        <taxon>Diplomonadida</taxon>
        <taxon>Hexamitidae</taxon>
        <taxon>Hexamitinae</taxon>
        <taxon>Hexamita</taxon>
    </lineage>
</organism>
<gene>
    <name evidence="1" type="ORF">HINF_LOCUS336</name>
</gene>
<sequence>MQNADQKQKCCLVTEETRFTDDDVRNSALFDGENIALEVDKQRYLIKIIYINNDYIQIMSKQIIILFSAFRYQLPWVQQLWKISENSTPLTEVEYIVISIAYFIMNNILQTY</sequence>
<comment type="caution">
    <text evidence="1">The sequence shown here is derived from an EMBL/GenBank/DDBJ whole genome shotgun (WGS) entry which is preliminary data.</text>
</comment>
<keyword evidence="2" id="KW-1185">Reference proteome</keyword>
<reference evidence="1 2" key="1">
    <citation type="submission" date="2024-07" db="EMBL/GenBank/DDBJ databases">
        <authorList>
            <person name="Akdeniz Z."/>
        </authorList>
    </citation>
    <scope>NUCLEOTIDE SEQUENCE [LARGE SCALE GENOMIC DNA]</scope>
</reference>
<accession>A0ABP1GE34</accession>